<dbReference type="EMBL" id="MT141519">
    <property type="protein sequence ID" value="QJA64436.1"/>
    <property type="molecule type" value="Genomic_DNA"/>
</dbReference>
<organism evidence="1">
    <name type="scientific">viral metagenome</name>
    <dbReference type="NCBI Taxonomy" id="1070528"/>
    <lineage>
        <taxon>unclassified sequences</taxon>
        <taxon>metagenomes</taxon>
        <taxon>organismal metagenomes</taxon>
    </lineage>
</organism>
<dbReference type="AlphaFoldDB" id="A0A6M3J3I8"/>
<proteinExistence type="predicted"/>
<gene>
    <name evidence="1" type="ORF">MM415B00498_0051</name>
</gene>
<evidence type="ECO:0008006" key="2">
    <source>
        <dbReference type="Google" id="ProtNLM"/>
    </source>
</evidence>
<name>A0A6M3J3I8_9ZZZZ</name>
<accession>A0A6M3J3I8</accession>
<protein>
    <recommendedName>
        <fullName evidence="2">Peptidase</fullName>
    </recommendedName>
</protein>
<evidence type="ECO:0000313" key="1">
    <source>
        <dbReference type="EMBL" id="QJA64436.1"/>
    </source>
</evidence>
<sequence length="102" mass="11526">MIKTVKILGVAFSLEDFEEEMRTDNRMGRCDIKTAKIILAKNMPTEIKEATFIHEAVHAVDMFSELGLTEKEVSAIGHCIYAVLKDNAFLKEDFLQCDSTVK</sequence>
<reference evidence="1" key="1">
    <citation type="submission" date="2020-03" db="EMBL/GenBank/DDBJ databases">
        <title>The deep terrestrial virosphere.</title>
        <authorList>
            <person name="Holmfeldt K."/>
            <person name="Nilsson E."/>
            <person name="Simone D."/>
            <person name="Lopez-Fernandez M."/>
            <person name="Wu X."/>
            <person name="de Brujin I."/>
            <person name="Lundin D."/>
            <person name="Andersson A."/>
            <person name="Bertilsson S."/>
            <person name="Dopson M."/>
        </authorList>
    </citation>
    <scope>NUCLEOTIDE SEQUENCE</scope>
    <source>
        <strain evidence="1">MM415B00498</strain>
    </source>
</reference>